<dbReference type="Proteomes" id="UP000016933">
    <property type="component" value="Unassembled WGS sequence"/>
</dbReference>
<feature type="chain" id="PRO_5004109195" description="Mannosyl-oligosaccharide glucosidase" evidence="16">
    <location>
        <begin position="22"/>
        <end position="1122"/>
    </location>
</feature>
<organism evidence="19 20">
    <name type="scientific">Dothistroma septosporum (strain NZE10 / CBS 128990)</name>
    <name type="common">Red band needle blight fungus</name>
    <name type="synonym">Mycosphaerella pini</name>
    <dbReference type="NCBI Taxonomy" id="675120"/>
    <lineage>
        <taxon>Eukaryota</taxon>
        <taxon>Fungi</taxon>
        <taxon>Dikarya</taxon>
        <taxon>Ascomycota</taxon>
        <taxon>Pezizomycotina</taxon>
        <taxon>Dothideomycetes</taxon>
        <taxon>Dothideomycetidae</taxon>
        <taxon>Mycosphaerellales</taxon>
        <taxon>Mycosphaerellaceae</taxon>
        <taxon>Dothistroma</taxon>
    </lineage>
</organism>
<evidence type="ECO:0000256" key="15">
    <source>
        <dbReference type="SAM" id="MobiDB-lite"/>
    </source>
</evidence>
<dbReference type="GO" id="GO:0005789">
    <property type="term" value="C:endoplasmic reticulum membrane"/>
    <property type="evidence" value="ECO:0007669"/>
    <property type="project" value="UniProtKB-SubCell"/>
</dbReference>
<dbReference type="GO" id="GO:0004573">
    <property type="term" value="F:Glc3Man9GlcNAc2 oligosaccharide glucosidase activity"/>
    <property type="evidence" value="ECO:0007669"/>
    <property type="project" value="UniProtKB-UniRule"/>
</dbReference>
<reference evidence="20" key="1">
    <citation type="journal article" date="2012" name="PLoS Genet.">
        <title>The genomes of the fungal plant pathogens Cladosporium fulvum and Dothistroma septosporum reveal adaptation to different hosts and lifestyles but also signatures of common ancestry.</title>
        <authorList>
            <person name="de Wit P.J.G.M."/>
            <person name="van der Burgt A."/>
            <person name="Oekmen B."/>
            <person name="Stergiopoulos I."/>
            <person name="Abd-Elsalam K.A."/>
            <person name="Aerts A.L."/>
            <person name="Bahkali A.H."/>
            <person name="Beenen H.G."/>
            <person name="Chettri P."/>
            <person name="Cox M.P."/>
            <person name="Datema E."/>
            <person name="de Vries R.P."/>
            <person name="Dhillon B."/>
            <person name="Ganley A.R."/>
            <person name="Griffiths S.A."/>
            <person name="Guo Y."/>
            <person name="Hamelin R.C."/>
            <person name="Henrissat B."/>
            <person name="Kabir M.S."/>
            <person name="Jashni M.K."/>
            <person name="Kema G."/>
            <person name="Klaubauf S."/>
            <person name="Lapidus A."/>
            <person name="Levasseur A."/>
            <person name="Lindquist E."/>
            <person name="Mehrabi R."/>
            <person name="Ohm R.A."/>
            <person name="Owen T.J."/>
            <person name="Salamov A."/>
            <person name="Schwelm A."/>
            <person name="Schijlen E."/>
            <person name="Sun H."/>
            <person name="van den Burg H.A."/>
            <person name="van Ham R.C.H.J."/>
            <person name="Zhang S."/>
            <person name="Goodwin S.B."/>
            <person name="Grigoriev I.V."/>
            <person name="Collemare J."/>
            <person name="Bradshaw R.E."/>
        </authorList>
    </citation>
    <scope>NUCLEOTIDE SEQUENCE [LARGE SCALE GENOMIC DNA]</scope>
    <source>
        <strain evidence="20">NZE10 / CBS 128990</strain>
    </source>
</reference>
<keyword evidence="9 14" id="KW-0325">Glycoprotein</keyword>
<name>N1PYE4_DOTSN</name>
<dbReference type="InterPro" id="IPR016135">
    <property type="entry name" value="UBQ-conjugating_enzyme/RWD"/>
</dbReference>
<dbReference type="InterPro" id="IPR031335">
    <property type="entry name" value="Glyco_hydro_63_C"/>
</dbReference>
<feature type="domain" description="Glycosyl hydrolase family 63 N-terminal" evidence="18">
    <location>
        <begin position="34"/>
        <end position="271"/>
    </location>
</feature>
<evidence type="ECO:0000256" key="7">
    <source>
        <dbReference type="ARBA" id="ARBA00022989"/>
    </source>
</evidence>
<dbReference type="Gene3D" id="3.10.110.10">
    <property type="entry name" value="Ubiquitin Conjugating Enzyme"/>
    <property type="match status" value="1"/>
</dbReference>
<keyword evidence="10 13" id="KW-0326">Glycosidase</keyword>
<evidence type="ECO:0000256" key="9">
    <source>
        <dbReference type="ARBA" id="ARBA00023180"/>
    </source>
</evidence>
<proteinExistence type="inferred from homology"/>
<keyword evidence="16" id="KW-0732">Signal</keyword>
<feature type="signal peptide" evidence="16">
    <location>
        <begin position="1"/>
        <end position="21"/>
    </location>
</feature>
<evidence type="ECO:0000256" key="10">
    <source>
        <dbReference type="ARBA" id="ARBA00023295"/>
    </source>
</evidence>
<dbReference type="InterPro" id="IPR004888">
    <property type="entry name" value="Glycoside_hydrolase_63"/>
</dbReference>
<dbReference type="GO" id="GO:0006487">
    <property type="term" value="P:protein N-linked glycosylation"/>
    <property type="evidence" value="ECO:0007669"/>
    <property type="project" value="UniProtKB-UniRule"/>
</dbReference>
<keyword evidence="3" id="KW-0812">Transmembrane</keyword>
<evidence type="ECO:0000256" key="16">
    <source>
        <dbReference type="SAM" id="SignalP"/>
    </source>
</evidence>
<dbReference type="STRING" id="675120.N1PYE4"/>
<keyword evidence="4 13" id="KW-0378">Hydrolase</keyword>
<dbReference type="InterPro" id="IPR012341">
    <property type="entry name" value="6hp_glycosidase-like_sf"/>
</dbReference>
<evidence type="ECO:0000259" key="17">
    <source>
        <dbReference type="Pfam" id="PF03200"/>
    </source>
</evidence>
<comment type="similarity">
    <text evidence="2 13">Belongs to the glycosyl hydrolase 63 family.</text>
</comment>
<evidence type="ECO:0000256" key="8">
    <source>
        <dbReference type="ARBA" id="ARBA00023136"/>
    </source>
</evidence>
<evidence type="ECO:0000259" key="18">
    <source>
        <dbReference type="Pfam" id="PF16923"/>
    </source>
</evidence>
<evidence type="ECO:0000313" key="19">
    <source>
        <dbReference type="EMBL" id="EME48003.1"/>
    </source>
</evidence>
<dbReference type="InterPro" id="IPR008928">
    <property type="entry name" value="6-hairpin_glycosidase_sf"/>
</dbReference>
<comment type="pathway">
    <text evidence="14">Glycan metabolism; N-glycan degradation.</text>
</comment>
<dbReference type="PANTHER" id="PTHR10412">
    <property type="entry name" value="MANNOSYL-OLIGOSACCHARIDE GLUCOSIDASE"/>
    <property type="match status" value="1"/>
</dbReference>
<dbReference type="OrthoDB" id="410058at2759"/>
<protein>
    <recommendedName>
        <fullName evidence="11 13">Mannosyl-oligosaccharide glucosidase</fullName>
        <ecNumber evidence="11 13">3.2.1.106</ecNumber>
    </recommendedName>
    <alternativeName>
        <fullName evidence="14">Glucosidase I</fullName>
    </alternativeName>
</protein>
<comment type="function">
    <text evidence="13">Cleaves the distal alpha 1,2-linked glucose residue from the Glc(3)Man(9)GlcNAc(2) oligosaccharide precursor.</text>
</comment>
<dbReference type="EC" id="3.2.1.106" evidence="11 13"/>
<dbReference type="HOGENOM" id="CLU_007380_2_0_1"/>
<evidence type="ECO:0000256" key="4">
    <source>
        <dbReference type="ARBA" id="ARBA00022801"/>
    </source>
</evidence>
<evidence type="ECO:0000256" key="5">
    <source>
        <dbReference type="ARBA" id="ARBA00022824"/>
    </source>
</evidence>
<evidence type="ECO:0000256" key="13">
    <source>
        <dbReference type="RuleBase" id="RU368089"/>
    </source>
</evidence>
<dbReference type="InterPro" id="IPR031631">
    <property type="entry name" value="Glyco_hydro_63N"/>
</dbReference>
<feature type="compositionally biased region" description="Basic and acidic residues" evidence="15">
    <location>
        <begin position="214"/>
        <end position="223"/>
    </location>
</feature>
<keyword evidence="5 13" id="KW-0256">Endoplasmic reticulum</keyword>
<evidence type="ECO:0000256" key="11">
    <source>
        <dbReference type="ARBA" id="ARBA00038888"/>
    </source>
</evidence>
<evidence type="ECO:0000256" key="2">
    <source>
        <dbReference type="ARBA" id="ARBA00010833"/>
    </source>
</evidence>
<evidence type="ECO:0000256" key="3">
    <source>
        <dbReference type="ARBA" id="ARBA00022692"/>
    </source>
</evidence>
<dbReference type="Gene3D" id="2.70.98.110">
    <property type="entry name" value="Glycosyl hydrolase family 63, N-terminal domain"/>
    <property type="match status" value="1"/>
</dbReference>
<keyword evidence="8" id="KW-0472">Membrane</keyword>
<gene>
    <name evidence="19" type="ORF">DOTSEDRAFT_78127</name>
</gene>
<dbReference type="AlphaFoldDB" id="N1PYE4"/>
<evidence type="ECO:0000256" key="1">
    <source>
        <dbReference type="ARBA" id="ARBA00004648"/>
    </source>
</evidence>
<dbReference type="FunFam" id="1.50.10.10:FF:000027">
    <property type="entry name" value="Probable mannosyl-oligosaccharide glucosidase"/>
    <property type="match status" value="1"/>
</dbReference>
<dbReference type="Gene3D" id="1.50.10.10">
    <property type="match status" value="1"/>
</dbReference>
<keyword evidence="20" id="KW-1185">Reference proteome</keyword>
<comment type="subcellular location">
    <subcellularLocation>
        <location evidence="1 13">Endoplasmic reticulum membrane</location>
        <topology evidence="1 13">Single-pass type II membrane protein</topology>
    </subcellularLocation>
</comment>
<dbReference type="GO" id="GO:0009311">
    <property type="term" value="P:oligosaccharide metabolic process"/>
    <property type="evidence" value="ECO:0007669"/>
    <property type="project" value="UniProtKB-UniRule"/>
</dbReference>
<dbReference type="EMBL" id="KB446536">
    <property type="protein sequence ID" value="EME48003.1"/>
    <property type="molecule type" value="Genomic_DNA"/>
</dbReference>
<evidence type="ECO:0000256" key="6">
    <source>
        <dbReference type="ARBA" id="ARBA00022968"/>
    </source>
</evidence>
<reference evidence="19 20" key="2">
    <citation type="journal article" date="2012" name="PLoS Pathog.">
        <title>Diverse lifestyles and strategies of plant pathogenesis encoded in the genomes of eighteen Dothideomycetes fungi.</title>
        <authorList>
            <person name="Ohm R.A."/>
            <person name="Feau N."/>
            <person name="Henrissat B."/>
            <person name="Schoch C.L."/>
            <person name="Horwitz B.A."/>
            <person name="Barry K.W."/>
            <person name="Condon B.J."/>
            <person name="Copeland A.C."/>
            <person name="Dhillon B."/>
            <person name="Glaser F."/>
            <person name="Hesse C.N."/>
            <person name="Kosti I."/>
            <person name="LaButti K."/>
            <person name="Lindquist E.A."/>
            <person name="Lucas S."/>
            <person name="Salamov A.A."/>
            <person name="Bradshaw R.E."/>
            <person name="Ciuffetti L."/>
            <person name="Hamelin R.C."/>
            <person name="Kema G.H.J."/>
            <person name="Lawrence C."/>
            <person name="Scott J.A."/>
            <person name="Spatafora J.W."/>
            <person name="Turgeon B.G."/>
            <person name="de Wit P.J.G.M."/>
            <person name="Zhong S."/>
            <person name="Goodwin S.B."/>
            <person name="Grigoriev I.V."/>
        </authorList>
    </citation>
    <scope>NUCLEOTIDE SEQUENCE [LARGE SCALE GENOMIC DNA]</scope>
    <source>
        <strain evidence="20">NZE10 / CBS 128990</strain>
    </source>
</reference>
<dbReference type="SUPFAM" id="SSF48208">
    <property type="entry name" value="Six-hairpin glycosidases"/>
    <property type="match status" value="1"/>
</dbReference>
<sequence length="1122" mass="127247">MGKHWGVASLVGAAWAALAVAEEPVIFSKASNDSLLWGPYRPNLYFGVRPRVPKSLLTGLLWARVEDFVSVQGNTRYTCEQHEIDGYGWDKYDPRTGGIQTIKDKGNGLDLETTFVKFDEGRGGWAARIRGTPRADRPLLEDNQFSTGGGDGRYAIFFAVGAEGLGTVEPQDVDAAEELGYTGDVVFEGQTQDLGDFKLTITEGTSKSRPRHQHPSDKGKPLDRTFVHSQQVQEEALWQAKPLLFRSMKNVIDAYIEEYTQEKMPPPWQTYTIENKPGQGNMHLVQKVFEGEFAFDVFYTSANAEPKTSGDLDKVIKEMAAGFDKRYPEVHKPETPFTDSDYAIFSKSLFSNLIGGIGYFHGDQVIDRSYAPEYEEENEGFWKEAEEARQRNQQKLEGPYELFTSVPSRPFFPRGFLWDEGFHLLPILDWDAEVVMQILSSWFNTMDEDGWIPREQILGAEARSKVPQEFQVQYPHYANPPTLFIALEALVDKLVGKTGSGAALEHKVGSNTLAAPESVKSWLQQLYPLLQRNFEWYRKTQWGDIKSYDREAFNSKEAYRWRGRTPRHILTSGLDDYPRAQPPHPGELHVDLISWMGLMSRNIHRIAGFLSETDDEAKYGKIAEAIRRNIDDLHWSQEHRTYCDATVDDYEESVHVCHKGYISIFPFMTGNVGPDNQHLKDVLDLIEDEEELWSPHGIRSLSRKDGSYGTDENYWRSPVWMNMNYLIVKELYNTAQQSGPQQKRAATMYRALRKNLVDTVYRSWLETGFAWEQYSPETGAGQRTQHFTGWTSLVVKIMAMPEKVPIEKKGGGHDELIETTGRSLHLAERKVVNRARWTTARGGATTNGRTQPHIVVLCEESMTNPQQKVYPPAATPRTEAMSLPMNGARRRTFLPTHTLFHDPIWSTSTHRRDDNVQIEMATKRLIKELDAYRRDPSKALSRLEPQSDEDLFRLVATLRGPTGTAYEGVHRVIALIGRRVWRTMAPLHLDSRVLPKQPSRDPIPDSDLPSECQFQDGRDLLGLAEDELDAGVWDRQYAGGGAAAAKRGCSPVEKLLTGGLPRYDRIRLLTLMGTAVEAQEATTKCYVEFERVHMLAESYRTWEPSTETQAALAEQVTVAVID</sequence>
<dbReference type="SUPFAM" id="SSF54495">
    <property type="entry name" value="UBC-like"/>
    <property type="match status" value="1"/>
</dbReference>
<evidence type="ECO:0000313" key="20">
    <source>
        <dbReference type="Proteomes" id="UP000016933"/>
    </source>
</evidence>
<dbReference type="Pfam" id="PF03200">
    <property type="entry name" value="Glyco_hydro_63"/>
    <property type="match status" value="1"/>
</dbReference>
<dbReference type="Pfam" id="PF16923">
    <property type="entry name" value="Glyco_hydro_63N"/>
    <property type="match status" value="1"/>
</dbReference>
<dbReference type="InterPro" id="IPR038518">
    <property type="entry name" value="Glyco_hydro_63N_sf"/>
</dbReference>
<keyword evidence="6" id="KW-0735">Signal-anchor</keyword>
<dbReference type="PANTHER" id="PTHR10412:SF11">
    <property type="entry name" value="MANNOSYL-OLIGOSACCHARIDE GLUCOSIDASE"/>
    <property type="match status" value="1"/>
</dbReference>
<accession>N1PYE4</accession>
<comment type="catalytic activity">
    <reaction evidence="12 13">
        <text>N(4)-(alpha-D-Glc-(1-&gt;2)-alpha-D-Glc-(1-&gt;3)-alpha-D-Glc-(1-&gt;3)-alpha-D-Man-(1-&gt;2)-alpha-D-Man-(1-&gt;2)-alpha-D-Man-(1-&gt;3)-[alpha-D-Man-(1-&gt;2)-alpha-D-Man-(1-&gt;3)-[alpha-D-Man-(1-&gt;2)-alpha-D-Man-(1-&gt;6)]-alpha-D-Man-(1-&gt;6)]-beta-D-Man-(1-&gt;4)-beta-D-GlcNAc-(1-&gt;4)-beta-D-GlcNAc)-L-asparaginyl-[protein] + H2O = N(4)-(alpha-D-Glc-(1-&gt;3)-alpha-D-Glc-(1-&gt;3)-alpha-D-Man-(1-&gt;2)-alpha-D-Man-(1-&gt;2)-alpha-D-Man-(1-&gt;3)-[alpha-D-Man-(1-&gt;2)-alpha-D-Man-(1-&gt;3)-[alpha-D-Man-(1-&gt;2)-alpha-D-Man-(1-&gt;6)]-alpha-D-Man-(1-&gt;6)]-beta-D-Man-(1-&gt;4)-beta-D-GlcNAc-(1-&gt;4)-beta-D-GlcNAc)-L-asparaginyl-[protein] + beta-D-glucose</text>
        <dbReference type="Rhea" id="RHEA:55988"/>
        <dbReference type="Rhea" id="RHEA-COMP:12806"/>
        <dbReference type="Rhea" id="RHEA-COMP:14355"/>
        <dbReference type="ChEBI" id="CHEBI:15377"/>
        <dbReference type="ChEBI" id="CHEBI:15903"/>
        <dbReference type="ChEBI" id="CHEBI:59082"/>
        <dbReference type="ChEBI" id="CHEBI:132537"/>
        <dbReference type="EC" id="3.2.1.106"/>
    </reaction>
</comment>
<dbReference type="OMA" id="FNWYNTT"/>
<feature type="domain" description="Glycosyl hydrolase family 63 C-terminal" evidence="17">
    <location>
        <begin position="311"/>
        <end position="800"/>
    </location>
</feature>
<keyword evidence="7" id="KW-1133">Transmembrane helix</keyword>
<evidence type="ECO:0000256" key="14">
    <source>
        <dbReference type="RuleBase" id="RU369107"/>
    </source>
</evidence>
<feature type="region of interest" description="Disordered" evidence="15">
    <location>
        <begin position="202"/>
        <end position="223"/>
    </location>
</feature>
<evidence type="ECO:0000256" key="12">
    <source>
        <dbReference type="ARBA" id="ARBA00052431"/>
    </source>
</evidence>
<dbReference type="eggNOG" id="KOG2161">
    <property type="taxonomic scope" value="Eukaryota"/>
</dbReference>